<dbReference type="Proteomes" id="UP001148662">
    <property type="component" value="Unassembled WGS sequence"/>
</dbReference>
<comment type="caution">
    <text evidence="1">The sequence shown here is derived from an EMBL/GenBank/DDBJ whole genome shotgun (WGS) entry which is preliminary data.</text>
</comment>
<dbReference type="EMBL" id="JANHOG010000336">
    <property type="protein sequence ID" value="KAJ3555389.1"/>
    <property type="molecule type" value="Genomic_DNA"/>
</dbReference>
<name>A0ACC1T8E1_9APHY</name>
<organism evidence="1 2">
    <name type="scientific">Phlebia brevispora</name>
    <dbReference type="NCBI Taxonomy" id="194682"/>
    <lineage>
        <taxon>Eukaryota</taxon>
        <taxon>Fungi</taxon>
        <taxon>Dikarya</taxon>
        <taxon>Basidiomycota</taxon>
        <taxon>Agaricomycotina</taxon>
        <taxon>Agaricomycetes</taxon>
        <taxon>Polyporales</taxon>
        <taxon>Meruliaceae</taxon>
        <taxon>Phlebia</taxon>
    </lineage>
</organism>
<evidence type="ECO:0000313" key="1">
    <source>
        <dbReference type="EMBL" id="KAJ3555389.1"/>
    </source>
</evidence>
<gene>
    <name evidence="1" type="ORF">NM688_g2605</name>
</gene>
<proteinExistence type="predicted"/>
<accession>A0ACC1T8E1</accession>
<evidence type="ECO:0000313" key="2">
    <source>
        <dbReference type="Proteomes" id="UP001148662"/>
    </source>
</evidence>
<protein>
    <submittedName>
        <fullName evidence="1">Uncharacterized protein</fullName>
    </submittedName>
</protein>
<keyword evidence="2" id="KW-1185">Reference proteome</keyword>
<reference evidence="1" key="1">
    <citation type="submission" date="2022-07" db="EMBL/GenBank/DDBJ databases">
        <title>Genome Sequence of Phlebia brevispora.</title>
        <authorList>
            <person name="Buettner E."/>
        </authorList>
    </citation>
    <scope>NUCLEOTIDE SEQUENCE</scope>
    <source>
        <strain evidence="1">MPL23</strain>
    </source>
</reference>
<sequence length="613" mass="68738">MPPPSDDGTSVPLQSGDSFRGVEDDAAAWTVSDSTSSSESASYGLGYLSGKWIQLLGEKALRGAERMSTGWKLRKIEADVRTKVPSQWQPDLIKELLEYQRVDFVYPDNVRRAAWDLIFVAMERKGWLPLTEALGSWNDNYLMEERWFIQQLAICKLSDWSSHPVRDKIRVREPLPSPFQLSSAQSTSRSLVLTESLAHILLYAIDRHPSMIHEAFSLDTICRILANGISPRASPYVPPSLFFDSFASLHPFPDIPSRDVLFEKLPGILETYPAANCLIQYLCTAPMEKRAADMKTIVDYIVDAIRPFAAEHLSQRQTETVLRRHPYLRSPQVVNPTWPFLCFAVLLTWHCADATHMFICAEIIDILNGLCHRYRDMPMCFLYIALLNTLAKHQDLSNCTLKKKLEDWSAGKPRRKSTAKAGKRPGSSGSQMQPLSVSPQPMTIELPPESGPSSRPSISIPDPELPPPGLLFRPAALFMADLTSRPQIQNAPLDDSSWLTLWHWHSELTELLVEVMKLKTLNGRPSKSAKVLRKIYDTYMARISVLCQGRTLPIPPPPTLPPTSPASPAAHGRSASSSSGPPPPEVPSSMDALRQRNDELFEVWRADMIPRTQ</sequence>